<proteinExistence type="predicted"/>
<dbReference type="GeneID" id="85350326"/>
<evidence type="ECO:0000313" key="2">
    <source>
        <dbReference type="Proteomes" id="UP001175211"/>
    </source>
</evidence>
<feature type="non-terminal residue" evidence="1">
    <location>
        <position position="72"/>
    </location>
</feature>
<dbReference type="EMBL" id="JAUEPS010000153">
    <property type="protein sequence ID" value="KAK0435339.1"/>
    <property type="molecule type" value="Genomic_DNA"/>
</dbReference>
<feature type="non-terminal residue" evidence="1">
    <location>
        <position position="1"/>
    </location>
</feature>
<comment type="caution">
    <text evidence="1">The sequence shown here is derived from an EMBL/GenBank/DDBJ whole genome shotgun (WGS) entry which is preliminary data.</text>
</comment>
<dbReference type="RefSeq" id="XP_060321951.1">
    <property type="nucleotide sequence ID" value="XM_060466778.1"/>
</dbReference>
<dbReference type="AlphaFoldDB" id="A0AA39J5T8"/>
<sequence length="72" mass="8181">LLVPKFHEPGHKAEDHEQFSFNLAEGAALSDGECPERIWAPHNVLGNSTKTAGPGTRQDLIDDHFRFWNWLK</sequence>
<dbReference type="Proteomes" id="UP001175211">
    <property type="component" value="Unassembled WGS sequence"/>
</dbReference>
<protein>
    <submittedName>
        <fullName evidence="1">Uncharacterized protein</fullName>
    </submittedName>
</protein>
<dbReference type="InterPro" id="IPR040521">
    <property type="entry name" value="KDZ"/>
</dbReference>
<reference evidence="1" key="1">
    <citation type="submission" date="2023-06" db="EMBL/GenBank/DDBJ databases">
        <authorList>
            <consortium name="Lawrence Berkeley National Laboratory"/>
            <person name="Ahrendt S."/>
            <person name="Sahu N."/>
            <person name="Indic B."/>
            <person name="Wong-Bajracharya J."/>
            <person name="Merenyi Z."/>
            <person name="Ke H.-M."/>
            <person name="Monk M."/>
            <person name="Kocsube S."/>
            <person name="Drula E."/>
            <person name="Lipzen A."/>
            <person name="Balint B."/>
            <person name="Henrissat B."/>
            <person name="Andreopoulos B."/>
            <person name="Martin F.M."/>
            <person name="Harder C.B."/>
            <person name="Rigling D."/>
            <person name="Ford K.L."/>
            <person name="Foster G.D."/>
            <person name="Pangilinan J."/>
            <person name="Papanicolaou A."/>
            <person name="Barry K."/>
            <person name="LaButti K."/>
            <person name="Viragh M."/>
            <person name="Koriabine M."/>
            <person name="Yan M."/>
            <person name="Riley R."/>
            <person name="Champramary S."/>
            <person name="Plett K.L."/>
            <person name="Tsai I.J."/>
            <person name="Slot J."/>
            <person name="Sipos G."/>
            <person name="Plett J."/>
            <person name="Nagy L.G."/>
            <person name="Grigoriev I.V."/>
        </authorList>
    </citation>
    <scope>NUCLEOTIDE SEQUENCE</scope>
    <source>
        <strain evidence="1">CCBAS 213</strain>
    </source>
</reference>
<dbReference type="Pfam" id="PF18758">
    <property type="entry name" value="KDZ"/>
    <property type="match status" value="1"/>
</dbReference>
<evidence type="ECO:0000313" key="1">
    <source>
        <dbReference type="EMBL" id="KAK0435339.1"/>
    </source>
</evidence>
<name>A0AA39J5T8_ARMTA</name>
<organism evidence="1 2">
    <name type="scientific">Armillaria tabescens</name>
    <name type="common">Ringless honey mushroom</name>
    <name type="synonym">Agaricus tabescens</name>
    <dbReference type="NCBI Taxonomy" id="1929756"/>
    <lineage>
        <taxon>Eukaryota</taxon>
        <taxon>Fungi</taxon>
        <taxon>Dikarya</taxon>
        <taxon>Basidiomycota</taxon>
        <taxon>Agaricomycotina</taxon>
        <taxon>Agaricomycetes</taxon>
        <taxon>Agaricomycetidae</taxon>
        <taxon>Agaricales</taxon>
        <taxon>Marasmiineae</taxon>
        <taxon>Physalacriaceae</taxon>
        <taxon>Desarmillaria</taxon>
    </lineage>
</organism>
<accession>A0AA39J5T8</accession>
<keyword evidence="2" id="KW-1185">Reference proteome</keyword>
<gene>
    <name evidence="1" type="ORF">EV420DRAFT_1256536</name>
</gene>